<organism evidence="11 12">
    <name type="scientific">Daucus carota subsp. sativus</name>
    <name type="common">Carrot</name>
    <dbReference type="NCBI Taxonomy" id="79200"/>
    <lineage>
        <taxon>Eukaryota</taxon>
        <taxon>Viridiplantae</taxon>
        <taxon>Streptophyta</taxon>
        <taxon>Embryophyta</taxon>
        <taxon>Tracheophyta</taxon>
        <taxon>Spermatophyta</taxon>
        <taxon>Magnoliopsida</taxon>
        <taxon>eudicotyledons</taxon>
        <taxon>Gunneridae</taxon>
        <taxon>Pentapetalae</taxon>
        <taxon>asterids</taxon>
        <taxon>campanulids</taxon>
        <taxon>Apiales</taxon>
        <taxon>Apiaceae</taxon>
        <taxon>Apioideae</taxon>
        <taxon>Scandiceae</taxon>
        <taxon>Daucinae</taxon>
        <taxon>Daucus</taxon>
        <taxon>Daucus sect. Daucus</taxon>
    </lineage>
</organism>
<dbReference type="InterPro" id="IPR050754">
    <property type="entry name" value="FKBP4/5/8-like"/>
</dbReference>
<evidence type="ECO:0000256" key="1">
    <source>
        <dbReference type="ARBA" id="ARBA00000971"/>
    </source>
</evidence>
<protein>
    <recommendedName>
        <fullName evidence="3 8">peptidylprolyl isomerase</fullName>
        <ecNumber evidence="3 8">5.2.1.8</ecNumber>
    </recommendedName>
</protein>
<dbReference type="PANTHER" id="PTHR46512:SF9">
    <property type="entry name" value="PEPTIDYLPROLYL ISOMERASE"/>
    <property type="match status" value="1"/>
</dbReference>
<evidence type="ECO:0000313" key="12">
    <source>
        <dbReference type="Proteomes" id="UP000077755"/>
    </source>
</evidence>
<keyword evidence="12" id="KW-1185">Reference proteome</keyword>
<evidence type="ECO:0000256" key="3">
    <source>
        <dbReference type="ARBA" id="ARBA00013194"/>
    </source>
</evidence>
<evidence type="ECO:0000313" key="11">
    <source>
        <dbReference type="EMBL" id="WOG91891.1"/>
    </source>
</evidence>
<evidence type="ECO:0000256" key="2">
    <source>
        <dbReference type="ARBA" id="ARBA00006577"/>
    </source>
</evidence>
<name>A0AAF1ATJ7_DAUCS</name>
<evidence type="ECO:0000259" key="10">
    <source>
        <dbReference type="PROSITE" id="PS50059"/>
    </source>
</evidence>
<dbReference type="SUPFAM" id="SSF54534">
    <property type="entry name" value="FKBP-like"/>
    <property type="match status" value="3"/>
</dbReference>
<dbReference type="FunFam" id="3.10.50.40:FF:000017">
    <property type="entry name" value="Peptidylprolyl isomerase"/>
    <property type="match status" value="1"/>
</dbReference>
<feature type="domain" description="PPIase FKBP-type" evidence="10">
    <location>
        <begin position="289"/>
        <end position="381"/>
    </location>
</feature>
<keyword evidence="4" id="KW-0677">Repeat</keyword>
<feature type="domain" description="PPIase FKBP-type" evidence="10">
    <location>
        <begin position="170"/>
        <end position="261"/>
    </location>
</feature>
<dbReference type="PANTHER" id="PTHR46512">
    <property type="entry name" value="PEPTIDYLPROLYL ISOMERASE"/>
    <property type="match status" value="1"/>
</dbReference>
<comment type="similarity">
    <text evidence="2">Belongs to the FKBP-type PPIase family.</text>
</comment>
<dbReference type="SMART" id="SM00028">
    <property type="entry name" value="TPR"/>
    <property type="match status" value="3"/>
</dbReference>
<proteinExistence type="inferred from homology"/>
<dbReference type="InterPro" id="IPR046357">
    <property type="entry name" value="PPIase_dom_sf"/>
</dbReference>
<dbReference type="Gene3D" id="1.25.40.10">
    <property type="entry name" value="Tetratricopeptide repeat domain"/>
    <property type="match status" value="1"/>
</dbReference>
<dbReference type="Pfam" id="PF13181">
    <property type="entry name" value="TPR_8"/>
    <property type="match status" value="1"/>
</dbReference>
<evidence type="ECO:0000256" key="7">
    <source>
        <dbReference type="ARBA" id="ARBA00023235"/>
    </source>
</evidence>
<dbReference type="InterPro" id="IPR019734">
    <property type="entry name" value="TPR_rpt"/>
</dbReference>
<feature type="repeat" description="TPR" evidence="9">
    <location>
        <begin position="481"/>
        <end position="514"/>
    </location>
</feature>
<dbReference type="PROSITE" id="PS50059">
    <property type="entry name" value="FKBP_PPIASE"/>
    <property type="match status" value="3"/>
</dbReference>
<sequence>MVIITESNASNLVNEEDEEPGEVIESAPPLKVGEERLLGSSGIRKRLLKRGLAFELPDIGDEVTIKFVGWLLDGTKFSESDGVTYALGSGKMVSGLDRGIVTMKKGERALFTLPPELAYGEGTNGVPPNSVINFQVELISWITVIDVSKDGGIIKRVLVKGEQTGKPSDLDEVLVKYAVMLADGTLLAKTPEEGVEFYLNDGHFCPALSKAIKTMNRGEKVNLAVQPNYAYQLGSMNSDQNSHAIPKNTVLSIDMELLSFKRVISVTTDSKVMKKILKEGQGALTADEGALVTVRYKAMLKDGSIFEKKGYDGEEKLQFITGEEQVITGLDRVAMTMRKGEQAMITIDPEYGFGSVEVRRDLAAVPSYSTLSYEVEMLNFVKEKEPWELIGSERIQAAEMKKNEGNVLFKNGKYQRALKKYDKAATYVGEDGSFGDDSQKLVKSLRVSCWLNNAACCLRLNNYQGAIELCSKVLDTEFSNVKALYRRSQAYIETADYHLAEADIKKALEADPGNREVKAIQLKLKKLQAESNKRDAKLYSNMFSQMTKRLKLENVEDTKKNEVTMAMETENVGVSCGSPDNEMIVDPR</sequence>
<dbReference type="Proteomes" id="UP000077755">
    <property type="component" value="Chromosome 3"/>
</dbReference>
<evidence type="ECO:0000256" key="6">
    <source>
        <dbReference type="ARBA" id="ARBA00023110"/>
    </source>
</evidence>
<feature type="repeat" description="TPR" evidence="9">
    <location>
        <begin position="398"/>
        <end position="431"/>
    </location>
</feature>
<feature type="domain" description="PPIase FKBP-type" evidence="10">
    <location>
        <begin position="60"/>
        <end position="142"/>
    </location>
</feature>
<keyword evidence="6 8" id="KW-0697">Rotamase</keyword>
<evidence type="ECO:0000256" key="9">
    <source>
        <dbReference type="PROSITE-ProRule" id="PRU00339"/>
    </source>
</evidence>
<dbReference type="SUPFAM" id="SSF48452">
    <property type="entry name" value="TPR-like"/>
    <property type="match status" value="1"/>
</dbReference>
<dbReference type="InterPro" id="IPR001179">
    <property type="entry name" value="PPIase_FKBP_dom"/>
</dbReference>
<evidence type="ECO:0000256" key="4">
    <source>
        <dbReference type="ARBA" id="ARBA00022737"/>
    </source>
</evidence>
<reference evidence="11" key="1">
    <citation type="journal article" date="2016" name="Nat. Genet.">
        <title>A high-quality carrot genome assembly provides new insights into carotenoid accumulation and asterid genome evolution.</title>
        <authorList>
            <person name="Iorizzo M."/>
            <person name="Ellison S."/>
            <person name="Senalik D."/>
            <person name="Zeng P."/>
            <person name="Satapoomin P."/>
            <person name="Huang J."/>
            <person name="Bowman M."/>
            <person name="Iovene M."/>
            <person name="Sanseverino W."/>
            <person name="Cavagnaro P."/>
            <person name="Yildiz M."/>
            <person name="Macko-Podgorni A."/>
            <person name="Moranska E."/>
            <person name="Grzebelus E."/>
            <person name="Grzebelus D."/>
            <person name="Ashrafi H."/>
            <person name="Zheng Z."/>
            <person name="Cheng S."/>
            <person name="Spooner D."/>
            <person name="Van Deynze A."/>
            <person name="Simon P."/>
        </authorList>
    </citation>
    <scope>NUCLEOTIDE SEQUENCE</scope>
    <source>
        <tissue evidence="11">Leaf</tissue>
    </source>
</reference>
<dbReference type="EC" id="5.2.1.8" evidence="3 8"/>
<keyword evidence="5 9" id="KW-0802">TPR repeat</keyword>
<dbReference type="Pfam" id="PF00254">
    <property type="entry name" value="FKBP_C"/>
    <property type="match status" value="3"/>
</dbReference>
<dbReference type="AlphaFoldDB" id="A0AAF1ATJ7"/>
<reference evidence="11" key="2">
    <citation type="submission" date="2022-03" db="EMBL/GenBank/DDBJ databases">
        <title>Draft title - Genomic analysis of global carrot germplasm unveils the trajectory of domestication and the origin of high carotenoid orange carrot.</title>
        <authorList>
            <person name="Iorizzo M."/>
            <person name="Ellison S."/>
            <person name="Senalik D."/>
            <person name="Macko-Podgorni A."/>
            <person name="Grzebelus D."/>
            <person name="Bostan H."/>
            <person name="Rolling W."/>
            <person name="Curaba J."/>
            <person name="Simon P."/>
        </authorList>
    </citation>
    <scope>NUCLEOTIDE SEQUENCE</scope>
    <source>
        <tissue evidence="11">Leaf</tissue>
    </source>
</reference>
<evidence type="ECO:0000256" key="8">
    <source>
        <dbReference type="PROSITE-ProRule" id="PRU00277"/>
    </source>
</evidence>
<dbReference type="FunFam" id="1.25.40.10:FF:000008">
    <property type="entry name" value="Peptidylprolyl isomerase"/>
    <property type="match status" value="1"/>
</dbReference>
<dbReference type="Gene3D" id="3.10.50.40">
    <property type="match status" value="3"/>
</dbReference>
<gene>
    <name evidence="11" type="ORF">DCAR_0311146</name>
</gene>
<dbReference type="GO" id="GO:0003755">
    <property type="term" value="F:peptidyl-prolyl cis-trans isomerase activity"/>
    <property type="evidence" value="ECO:0007669"/>
    <property type="project" value="UniProtKB-KW"/>
</dbReference>
<dbReference type="InterPro" id="IPR011990">
    <property type="entry name" value="TPR-like_helical_dom_sf"/>
</dbReference>
<evidence type="ECO:0000256" key="5">
    <source>
        <dbReference type="ARBA" id="ARBA00022803"/>
    </source>
</evidence>
<accession>A0AAF1ATJ7</accession>
<comment type="catalytic activity">
    <reaction evidence="1 8">
        <text>[protein]-peptidylproline (omega=180) = [protein]-peptidylproline (omega=0)</text>
        <dbReference type="Rhea" id="RHEA:16237"/>
        <dbReference type="Rhea" id="RHEA-COMP:10747"/>
        <dbReference type="Rhea" id="RHEA-COMP:10748"/>
        <dbReference type="ChEBI" id="CHEBI:83833"/>
        <dbReference type="ChEBI" id="CHEBI:83834"/>
        <dbReference type="EC" id="5.2.1.8"/>
    </reaction>
</comment>
<dbReference type="PROSITE" id="PS50005">
    <property type="entry name" value="TPR"/>
    <property type="match status" value="2"/>
</dbReference>
<keyword evidence="7 8" id="KW-0413">Isomerase</keyword>
<dbReference type="EMBL" id="CP093345">
    <property type="protein sequence ID" value="WOG91891.1"/>
    <property type="molecule type" value="Genomic_DNA"/>
</dbReference>